<proteinExistence type="predicted"/>
<evidence type="ECO:0000313" key="2">
    <source>
        <dbReference type="Proteomes" id="UP000594459"/>
    </source>
</evidence>
<dbReference type="InterPro" id="IPR025514">
    <property type="entry name" value="DUF4402"/>
</dbReference>
<sequence>MEMRGTDLKKRGRLRMGQIGVMATLLLATGPAPAFGAPSTISVTNPLMLRFGTFAVPSSGFREVSASGAVSSAGIFALSSAGTGPARFTLQYDRGNNSKRRVDVTIDLVFSTPSAFAQGGLTARLSRYQSDIPGYPSIAPGQIVRVQLDNCLQRVCSMSFNLGGRLDVDRSFGGGNVAIPIPVDAVLVSER</sequence>
<dbReference type="RefSeq" id="WP_200981908.1">
    <property type="nucleotide sequence ID" value="NZ_CP064654.1"/>
</dbReference>
<dbReference type="Pfam" id="PF14352">
    <property type="entry name" value="DUF4402"/>
    <property type="match status" value="1"/>
</dbReference>
<keyword evidence="2" id="KW-1185">Reference proteome</keyword>
<dbReference type="Proteomes" id="UP000594459">
    <property type="component" value="Chromosome"/>
</dbReference>
<name>A0A7S8F4D8_9SPHN</name>
<accession>A0A7S8F4D8</accession>
<reference evidence="1 2" key="1">
    <citation type="submission" date="2020-11" db="EMBL/GenBank/DDBJ databases">
        <title>The genome sequence of Erythrobacter sp. 6D36.</title>
        <authorList>
            <person name="Liu Y."/>
        </authorList>
    </citation>
    <scope>NUCLEOTIDE SEQUENCE [LARGE SCALE GENOMIC DNA]</scope>
    <source>
        <strain evidence="1 2">6D36</strain>
    </source>
</reference>
<protein>
    <submittedName>
        <fullName evidence="1">DUF4402 domain-containing protein</fullName>
    </submittedName>
</protein>
<evidence type="ECO:0000313" key="1">
    <source>
        <dbReference type="EMBL" id="QPC98903.1"/>
    </source>
</evidence>
<organism evidence="1 2">
    <name type="scientific">Qipengyuania soli</name>
    <dbReference type="NCBI Taxonomy" id="2782568"/>
    <lineage>
        <taxon>Bacteria</taxon>
        <taxon>Pseudomonadati</taxon>
        <taxon>Pseudomonadota</taxon>
        <taxon>Alphaproteobacteria</taxon>
        <taxon>Sphingomonadales</taxon>
        <taxon>Erythrobacteraceae</taxon>
        <taxon>Qipengyuania</taxon>
    </lineage>
</organism>
<dbReference type="KEGG" id="qso:IRL76_13910"/>
<dbReference type="AlphaFoldDB" id="A0A7S8F4D8"/>
<dbReference type="EMBL" id="CP064654">
    <property type="protein sequence ID" value="QPC98903.1"/>
    <property type="molecule type" value="Genomic_DNA"/>
</dbReference>
<gene>
    <name evidence="1" type="ORF">IRL76_13910</name>
</gene>